<evidence type="ECO:0000313" key="2">
    <source>
        <dbReference type="Proteomes" id="UP001458946"/>
    </source>
</evidence>
<protein>
    <submittedName>
        <fullName evidence="1">Uncharacterized protein</fullName>
    </submittedName>
</protein>
<organism evidence="1 2">
    <name type="scientific">Deinococcus xinjiangensis</name>
    <dbReference type="NCBI Taxonomy" id="457454"/>
    <lineage>
        <taxon>Bacteria</taxon>
        <taxon>Thermotogati</taxon>
        <taxon>Deinococcota</taxon>
        <taxon>Deinococci</taxon>
        <taxon>Deinococcales</taxon>
        <taxon>Deinococcaceae</taxon>
        <taxon>Deinococcus</taxon>
    </lineage>
</organism>
<comment type="caution">
    <text evidence="1">The sequence shown here is derived from an EMBL/GenBank/DDBJ whole genome shotgun (WGS) entry which is preliminary data.</text>
</comment>
<sequence>MFFTRPKGKAKKTISQIPLAKQREPVPAKTKQSAERQWERKALAQLRGDHAALERLLNAKAKKVPRASREYLLQLIYEDHVRDQR</sequence>
<reference evidence="1 2" key="1">
    <citation type="submission" date="2024-02" db="EMBL/GenBank/DDBJ databases">
        <title>Deinococcus xinjiangensis NBRC 107630.</title>
        <authorList>
            <person name="Ichikawa N."/>
            <person name="Katano-Makiyama Y."/>
            <person name="Hidaka K."/>
        </authorList>
    </citation>
    <scope>NUCLEOTIDE SEQUENCE [LARGE SCALE GENOMIC DNA]</scope>
    <source>
        <strain evidence="1 2">NBRC 107630</strain>
    </source>
</reference>
<proteinExistence type="predicted"/>
<accession>A0ABP9VB94</accession>
<keyword evidence="2" id="KW-1185">Reference proteome</keyword>
<dbReference type="EMBL" id="BAABRN010000025">
    <property type="protein sequence ID" value="GAA5502528.1"/>
    <property type="molecule type" value="Genomic_DNA"/>
</dbReference>
<dbReference type="Proteomes" id="UP001458946">
    <property type="component" value="Unassembled WGS sequence"/>
</dbReference>
<evidence type="ECO:0000313" key="1">
    <source>
        <dbReference type="EMBL" id="GAA5502528.1"/>
    </source>
</evidence>
<name>A0ABP9VB94_9DEIO</name>
<gene>
    <name evidence="1" type="ORF">Dxin01_02272</name>
</gene>